<dbReference type="InterPro" id="IPR048279">
    <property type="entry name" value="MdtK-like"/>
</dbReference>
<keyword evidence="6 7" id="KW-0472">Membrane</keyword>
<dbReference type="GO" id="GO:0042910">
    <property type="term" value="F:xenobiotic transmembrane transporter activity"/>
    <property type="evidence" value="ECO:0007669"/>
    <property type="project" value="InterPro"/>
</dbReference>
<gene>
    <name evidence="8" type="ORF">ENL31_01405</name>
</gene>
<feature type="transmembrane region" description="Helical" evidence="7">
    <location>
        <begin position="283"/>
        <end position="308"/>
    </location>
</feature>
<feature type="transmembrane region" description="Helical" evidence="7">
    <location>
        <begin position="52"/>
        <end position="75"/>
    </location>
</feature>
<feature type="transmembrane region" description="Helical" evidence="7">
    <location>
        <begin position="238"/>
        <end position="263"/>
    </location>
</feature>
<protein>
    <submittedName>
        <fullName evidence="8">MATE family efflux transporter</fullName>
    </submittedName>
</protein>
<evidence type="ECO:0000256" key="1">
    <source>
        <dbReference type="ARBA" id="ARBA00004651"/>
    </source>
</evidence>
<dbReference type="CDD" id="cd13147">
    <property type="entry name" value="MATE_MJ0709_like"/>
    <property type="match status" value="1"/>
</dbReference>
<evidence type="ECO:0000256" key="3">
    <source>
        <dbReference type="ARBA" id="ARBA00022475"/>
    </source>
</evidence>
<feature type="transmembrane region" description="Helical" evidence="7">
    <location>
        <begin position="198"/>
        <end position="218"/>
    </location>
</feature>
<evidence type="ECO:0000313" key="8">
    <source>
        <dbReference type="EMBL" id="HHE75769.1"/>
    </source>
</evidence>
<accession>A0A7J3T964</accession>
<feature type="transmembrane region" description="Helical" evidence="7">
    <location>
        <begin position="320"/>
        <end position="345"/>
    </location>
</feature>
<feature type="transmembrane region" description="Helical" evidence="7">
    <location>
        <begin position="20"/>
        <end position="40"/>
    </location>
</feature>
<feature type="transmembrane region" description="Helical" evidence="7">
    <location>
        <begin position="139"/>
        <end position="160"/>
    </location>
</feature>
<keyword evidence="4 7" id="KW-0812">Transmembrane</keyword>
<evidence type="ECO:0000256" key="2">
    <source>
        <dbReference type="ARBA" id="ARBA00022448"/>
    </source>
</evidence>
<feature type="transmembrane region" description="Helical" evidence="7">
    <location>
        <begin position="365"/>
        <end position="386"/>
    </location>
</feature>
<dbReference type="PIRSF" id="PIRSF006603">
    <property type="entry name" value="DinF"/>
    <property type="match status" value="1"/>
</dbReference>
<evidence type="ECO:0000256" key="5">
    <source>
        <dbReference type="ARBA" id="ARBA00022989"/>
    </source>
</evidence>
<feature type="transmembrane region" description="Helical" evidence="7">
    <location>
        <begin position="393"/>
        <end position="418"/>
    </location>
</feature>
<dbReference type="EMBL" id="DRTM01000103">
    <property type="protein sequence ID" value="HHE75769.1"/>
    <property type="molecule type" value="Genomic_DNA"/>
</dbReference>
<proteinExistence type="predicted"/>
<feature type="transmembrane region" description="Helical" evidence="7">
    <location>
        <begin position="424"/>
        <end position="445"/>
    </location>
</feature>
<dbReference type="InterPro" id="IPR052031">
    <property type="entry name" value="Membrane_Transporter-Flippase"/>
</dbReference>
<feature type="transmembrane region" description="Helical" evidence="7">
    <location>
        <begin position="172"/>
        <end position="192"/>
    </location>
</feature>
<dbReference type="GO" id="GO:0005886">
    <property type="term" value="C:plasma membrane"/>
    <property type="evidence" value="ECO:0007669"/>
    <property type="project" value="UniProtKB-SubCell"/>
</dbReference>
<dbReference type="GO" id="GO:0015297">
    <property type="term" value="F:antiporter activity"/>
    <property type="evidence" value="ECO:0007669"/>
    <property type="project" value="InterPro"/>
</dbReference>
<dbReference type="AlphaFoldDB" id="A0A7J3T964"/>
<feature type="transmembrane region" description="Helical" evidence="7">
    <location>
        <begin position="96"/>
        <end position="119"/>
    </location>
</feature>
<comment type="caution">
    <text evidence="8">The sequence shown here is derived from an EMBL/GenBank/DDBJ whole genome shotgun (WGS) entry which is preliminary data.</text>
</comment>
<evidence type="ECO:0000256" key="4">
    <source>
        <dbReference type="ARBA" id="ARBA00022692"/>
    </source>
</evidence>
<keyword evidence="2" id="KW-0813">Transport</keyword>
<dbReference type="PANTHER" id="PTHR43549:SF2">
    <property type="entry name" value="MULTIDRUG RESISTANCE PROTEIN NORM-RELATED"/>
    <property type="match status" value="1"/>
</dbReference>
<dbReference type="InterPro" id="IPR002528">
    <property type="entry name" value="MATE_fam"/>
</dbReference>
<name>A0A7J3T964_9ARCH</name>
<keyword evidence="3" id="KW-1003">Cell membrane</keyword>
<evidence type="ECO:0000256" key="7">
    <source>
        <dbReference type="SAM" id="Phobius"/>
    </source>
</evidence>
<comment type="subcellular location">
    <subcellularLocation>
        <location evidence="1">Cell membrane</location>
        <topology evidence="1">Multi-pass membrane protein</topology>
    </subcellularLocation>
</comment>
<reference evidence="8" key="1">
    <citation type="journal article" date="2020" name="mSystems">
        <title>Genome- and Community-Level Interaction Insights into Carbon Utilization and Element Cycling Functions of Hydrothermarchaeota in Hydrothermal Sediment.</title>
        <authorList>
            <person name="Zhou Z."/>
            <person name="Liu Y."/>
            <person name="Xu W."/>
            <person name="Pan J."/>
            <person name="Luo Z.H."/>
            <person name="Li M."/>
        </authorList>
    </citation>
    <scope>NUCLEOTIDE SEQUENCE [LARGE SCALE GENOMIC DNA]</scope>
    <source>
        <strain evidence="8">HyVt-85</strain>
    </source>
</reference>
<keyword evidence="5 7" id="KW-1133">Transmembrane helix</keyword>
<sequence length="473" mass="51046">MNEKIKRNVRILTGDPKKAIIKLSIPMMIGNLVQTLYNVVDGIWVSGVGGDSLAAVGLFMPFMMIFSALAMGIGVGGSSAISRAIGAKNRKRASNVAEHTLIFGLLIGTLLGYSFLPFLNTVFLKMGAGQNVSQLAADYGRIIILGTPLIFLSSLGSAILRGEGDTKRTMYVMVGSSIMNMVLDPIFIYSFGMGVVGAAIATMLSIAFSAIIMSYWLIFKKDTYVQLKLRYFKPKRDILREILSVGFPSSLAQISVSFTMILLNTIVLMAGGDYGMAVFSGGWRIVMIGNVPLMGMVSSATSVMGAAYGARDSKKLKNAYLYAVKIGTLIGLLSGVIIGVFAPQLTYLFTYSEKSSYLAPGIVEFLRYIVFLFPSSAAAMFTSSLFRGIGKGMYSLALTIIRSVVMQLLFTYFFGIALGMGLPGIWLGIVIANIVSSLIALAWGVHTLKKVESMLNLKTSLFIHPHPSTDPKE</sequence>
<organism evidence="8">
    <name type="scientific">Candidatus Aciduliprofundum boonei</name>
    <dbReference type="NCBI Taxonomy" id="379547"/>
    <lineage>
        <taxon>Archaea</taxon>
        <taxon>Methanobacteriati</taxon>
        <taxon>Thermoplasmatota</taxon>
        <taxon>DHVE2 group</taxon>
        <taxon>Candidatus Aciduliprofundum</taxon>
    </lineage>
</organism>
<dbReference type="Proteomes" id="UP000886130">
    <property type="component" value="Unassembled WGS sequence"/>
</dbReference>
<evidence type="ECO:0000256" key="6">
    <source>
        <dbReference type="ARBA" id="ARBA00023136"/>
    </source>
</evidence>
<dbReference type="Pfam" id="PF01554">
    <property type="entry name" value="MatE"/>
    <property type="match status" value="2"/>
</dbReference>
<dbReference type="PANTHER" id="PTHR43549">
    <property type="entry name" value="MULTIDRUG RESISTANCE PROTEIN YPNP-RELATED"/>
    <property type="match status" value="1"/>
</dbReference>
<dbReference type="NCBIfam" id="TIGR00797">
    <property type="entry name" value="matE"/>
    <property type="match status" value="1"/>
</dbReference>